<dbReference type="OMA" id="KMSEFIT"/>
<evidence type="ECO:0000259" key="5">
    <source>
        <dbReference type="PROSITE" id="PS50404"/>
    </source>
</evidence>
<gene>
    <name evidence="7" type="ORF">KP509_30G006800</name>
</gene>
<dbReference type="InterPro" id="IPR045073">
    <property type="entry name" value="Omega/Tau-like"/>
</dbReference>
<dbReference type="CDD" id="cd03058">
    <property type="entry name" value="GST_N_Tau"/>
    <property type="match status" value="1"/>
</dbReference>
<dbReference type="InterPro" id="IPR045074">
    <property type="entry name" value="GST_C_Tau"/>
</dbReference>
<dbReference type="GO" id="GO:0005737">
    <property type="term" value="C:cytoplasm"/>
    <property type="evidence" value="ECO:0007669"/>
    <property type="project" value="TreeGrafter"/>
</dbReference>
<dbReference type="AlphaFoldDB" id="A0A8T2R1K1"/>
<dbReference type="SUPFAM" id="SSF47616">
    <property type="entry name" value="GST C-terminal domain-like"/>
    <property type="match status" value="1"/>
</dbReference>
<dbReference type="EC" id="2.5.1.18" evidence="1"/>
<dbReference type="InterPro" id="IPR040079">
    <property type="entry name" value="Glutathione_S-Trfase"/>
</dbReference>
<dbReference type="PANTHER" id="PTHR11260">
    <property type="entry name" value="GLUTATHIONE S-TRANSFERASE, GST, SUPERFAMILY, GST DOMAIN CONTAINING"/>
    <property type="match status" value="1"/>
</dbReference>
<name>A0A8T2R1K1_CERRI</name>
<dbReference type="Pfam" id="PF02798">
    <property type="entry name" value="GST_N"/>
    <property type="match status" value="1"/>
</dbReference>
<evidence type="ECO:0000256" key="3">
    <source>
        <dbReference type="ARBA" id="ARBA00025743"/>
    </source>
</evidence>
<evidence type="ECO:0000313" key="7">
    <source>
        <dbReference type="EMBL" id="KAH7289515.1"/>
    </source>
</evidence>
<dbReference type="EMBL" id="CM035435">
    <property type="protein sequence ID" value="KAH7289515.1"/>
    <property type="molecule type" value="Genomic_DNA"/>
</dbReference>
<evidence type="ECO:0000256" key="1">
    <source>
        <dbReference type="ARBA" id="ARBA00012452"/>
    </source>
</evidence>
<reference evidence="7" key="1">
    <citation type="submission" date="2021-08" db="EMBL/GenBank/DDBJ databases">
        <title>WGS assembly of Ceratopteris richardii.</title>
        <authorList>
            <person name="Marchant D.B."/>
            <person name="Chen G."/>
            <person name="Jenkins J."/>
            <person name="Shu S."/>
            <person name="Leebens-Mack J."/>
            <person name="Grimwood J."/>
            <person name="Schmutz J."/>
            <person name="Soltis P."/>
            <person name="Soltis D."/>
            <person name="Chen Z.-H."/>
        </authorList>
    </citation>
    <scope>NUCLEOTIDE SEQUENCE</scope>
    <source>
        <strain evidence="7">Whitten #5841</strain>
        <tissue evidence="7">Leaf</tissue>
    </source>
</reference>
<dbReference type="InterPro" id="IPR036249">
    <property type="entry name" value="Thioredoxin-like_sf"/>
</dbReference>
<proteinExistence type="inferred from homology"/>
<dbReference type="OrthoDB" id="202840at2759"/>
<dbReference type="Pfam" id="PF13410">
    <property type="entry name" value="GST_C_2"/>
    <property type="match status" value="1"/>
</dbReference>
<organism evidence="7 8">
    <name type="scientific">Ceratopteris richardii</name>
    <name type="common">Triangle waterfern</name>
    <dbReference type="NCBI Taxonomy" id="49495"/>
    <lineage>
        <taxon>Eukaryota</taxon>
        <taxon>Viridiplantae</taxon>
        <taxon>Streptophyta</taxon>
        <taxon>Embryophyta</taxon>
        <taxon>Tracheophyta</taxon>
        <taxon>Polypodiopsida</taxon>
        <taxon>Polypodiidae</taxon>
        <taxon>Polypodiales</taxon>
        <taxon>Pteridineae</taxon>
        <taxon>Pteridaceae</taxon>
        <taxon>Parkerioideae</taxon>
        <taxon>Ceratopteris</taxon>
    </lineage>
</organism>
<dbReference type="CDD" id="cd03185">
    <property type="entry name" value="GST_C_Tau"/>
    <property type="match status" value="1"/>
</dbReference>
<dbReference type="InterPro" id="IPR036282">
    <property type="entry name" value="Glutathione-S-Trfase_C_sf"/>
</dbReference>
<comment type="caution">
    <text evidence="7">The sequence shown here is derived from an EMBL/GenBank/DDBJ whole genome shotgun (WGS) entry which is preliminary data.</text>
</comment>
<dbReference type="FunFam" id="3.40.30.10:FF:000044">
    <property type="entry name" value="Glutathione S-transferase GSTU6"/>
    <property type="match status" value="1"/>
</dbReference>
<dbReference type="SFLD" id="SFLDS00019">
    <property type="entry name" value="Glutathione_Transferase_(cytos"/>
    <property type="match status" value="1"/>
</dbReference>
<comment type="catalytic activity">
    <reaction evidence="4">
        <text>RX + glutathione = an S-substituted glutathione + a halide anion + H(+)</text>
        <dbReference type="Rhea" id="RHEA:16437"/>
        <dbReference type="ChEBI" id="CHEBI:15378"/>
        <dbReference type="ChEBI" id="CHEBI:16042"/>
        <dbReference type="ChEBI" id="CHEBI:17792"/>
        <dbReference type="ChEBI" id="CHEBI:57925"/>
        <dbReference type="ChEBI" id="CHEBI:90779"/>
        <dbReference type="EC" id="2.5.1.18"/>
    </reaction>
</comment>
<protein>
    <recommendedName>
        <fullName evidence="1">glutathione transferase</fullName>
        <ecNumber evidence="1">2.5.1.18</ecNumber>
    </recommendedName>
</protein>
<keyword evidence="2" id="KW-0808">Transferase</keyword>
<dbReference type="SFLD" id="SFLDG01152">
    <property type="entry name" value="Main.3:_Omega-_and_Tau-like"/>
    <property type="match status" value="1"/>
</dbReference>
<feature type="domain" description="GST C-terminal" evidence="6">
    <location>
        <begin position="90"/>
        <end position="222"/>
    </location>
</feature>
<feature type="domain" description="GST N-terminal" evidence="5">
    <location>
        <begin position="2"/>
        <end position="81"/>
    </location>
</feature>
<dbReference type="PROSITE" id="PS50404">
    <property type="entry name" value="GST_NTER"/>
    <property type="match status" value="1"/>
</dbReference>
<dbReference type="Gene3D" id="1.20.1050.10">
    <property type="match status" value="1"/>
</dbReference>
<dbReference type="PANTHER" id="PTHR11260:SF781">
    <property type="entry name" value="GLUTATHIONE S-TRANSFERASE U19"/>
    <property type="match status" value="1"/>
</dbReference>
<comment type="similarity">
    <text evidence="3">Belongs to the GST superfamily. Tau family.</text>
</comment>
<evidence type="ECO:0000313" key="8">
    <source>
        <dbReference type="Proteomes" id="UP000825935"/>
    </source>
</evidence>
<dbReference type="SFLD" id="SFLDG00358">
    <property type="entry name" value="Main_(cytGST)"/>
    <property type="match status" value="1"/>
</dbReference>
<dbReference type="Proteomes" id="UP000825935">
    <property type="component" value="Chromosome 30"/>
</dbReference>
<evidence type="ECO:0000256" key="4">
    <source>
        <dbReference type="ARBA" id="ARBA00047960"/>
    </source>
</evidence>
<dbReference type="GO" id="GO:0004364">
    <property type="term" value="F:glutathione transferase activity"/>
    <property type="evidence" value="ECO:0007669"/>
    <property type="project" value="UniProtKB-EC"/>
</dbReference>
<dbReference type="PROSITE" id="PS50405">
    <property type="entry name" value="GST_CTER"/>
    <property type="match status" value="1"/>
</dbReference>
<keyword evidence="8" id="KW-1185">Reference proteome</keyword>
<evidence type="ECO:0000259" key="6">
    <source>
        <dbReference type="PROSITE" id="PS50405"/>
    </source>
</evidence>
<dbReference type="GO" id="GO:0006749">
    <property type="term" value="P:glutathione metabolic process"/>
    <property type="evidence" value="ECO:0007669"/>
    <property type="project" value="InterPro"/>
</dbReference>
<dbReference type="InterPro" id="IPR004045">
    <property type="entry name" value="Glutathione_S-Trfase_N"/>
</dbReference>
<evidence type="ECO:0000256" key="2">
    <source>
        <dbReference type="ARBA" id="ARBA00022679"/>
    </source>
</evidence>
<sequence>MAEVQLLSTWASPFVMRAEVALALKGVQYEKVPQDLGNKSELLLKSNPVYKKVPVLLHNGKPVCESSIIAQYVDEAWPAPKDGVDLLPSDPYGKAMARFWADYVDKKVFDGMFGLLRSARKSEEEKKAALENVLSAMQTLESALPEIGGAGPFFGGGSMGLVDVMLVPLLAWLPAIEEVVGLQIPFAERFPRLEAWFAACRGHDVASLLPSSTKMSEFITQFILPRFSS</sequence>
<dbReference type="InterPro" id="IPR010987">
    <property type="entry name" value="Glutathione-S-Trfase_C-like"/>
</dbReference>
<dbReference type="Gene3D" id="3.40.30.10">
    <property type="entry name" value="Glutaredoxin"/>
    <property type="match status" value="1"/>
</dbReference>
<dbReference type="SUPFAM" id="SSF52833">
    <property type="entry name" value="Thioredoxin-like"/>
    <property type="match status" value="1"/>
</dbReference>
<accession>A0A8T2R1K1</accession>